<name>A0AAV2QWQ6_MEGNR</name>
<evidence type="ECO:0000313" key="3">
    <source>
        <dbReference type="Proteomes" id="UP001497623"/>
    </source>
</evidence>
<keyword evidence="1" id="KW-0472">Membrane</keyword>
<gene>
    <name evidence="2" type="ORF">MNOR_LOCUS17882</name>
</gene>
<reference evidence="2 3" key="1">
    <citation type="submission" date="2024-05" db="EMBL/GenBank/DDBJ databases">
        <authorList>
            <person name="Wallberg A."/>
        </authorList>
    </citation>
    <scope>NUCLEOTIDE SEQUENCE [LARGE SCALE GENOMIC DNA]</scope>
</reference>
<feature type="transmembrane region" description="Helical" evidence="1">
    <location>
        <begin position="131"/>
        <end position="152"/>
    </location>
</feature>
<keyword evidence="1" id="KW-1133">Transmembrane helix</keyword>
<feature type="non-terminal residue" evidence="2">
    <location>
        <position position="1"/>
    </location>
</feature>
<keyword evidence="3" id="KW-1185">Reference proteome</keyword>
<dbReference type="EMBL" id="CAXKWB010012536">
    <property type="protein sequence ID" value="CAL4104906.1"/>
    <property type="molecule type" value="Genomic_DNA"/>
</dbReference>
<keyword evidence="1" id="KW-0812">Transmembrane</keyword>
<dbReference type="AlphaFoldDB" id="A0AAV2QWQ6"/>
<accession>A0AAV2QWQ6</accession>
<organism evidence="2 3">
    <name type="scientific">Meganyctiphanes norvegica</name>
    <name type="common">Northern krill</name>
    <name type="synonym">Thysanopoda norvegica</name>
    <dbReference type="NCBI Taxonomy" id="48144"/>
    <lineage>
        <taxon>Eukaryota</taxon>
        <taxon>Metazoa</taxon>
        <taxon>Ecdysozoa</taxon>
        <taxon>Arthropoda</taxon>
        <taxon>Crustacea</taxon>
        <taxon>Multicrustacea</taxon>
        <taxon>Malacostraca</taxon>
        <taxon>Eumalacostraca</taxon>
        <taxon>Eucarida</taxon>
        <taxon>Euphausiacea</taxon>
        <taxon>Euphausiidae</taxon>
        <taxon>Meganyctiphanes</taxon>
    </lineage>
</organism>
<protein>
    <submittedName>
        <fullName evidence="2">Uncharacterized protein</fullName>
    </submittedName>
</protein>
<feature type="transmembrane region" description="Helical" evidence="1">
    <location>
        <begin position="7"/>
        <end position="29"/>
    </location>
</feature>
<feature type="transmembrane region" description="Helical" evidence="1">
    <location>
        <begin position="73"/>
        <end position="93"/>
    </location>
</feature>
<dbReference type="Proteomes" id="UP001497623">
    <property type="component" value="Unassembled WGS sequence"/>
</dbReference>
<proteinExistence type="predicted"/>
<feature type="transmembrane region" description="Helical" evidence="1">
    <location>
        <begin position="35"/>
        <end position="66"/>
    </location>
</feature>
<feature type="transmembrane region" description="Helical" evidence="1">
    <location>
        <begin position="99"/>
        <end position="119"/>
    </location>
</feature>
<comment type="caution">
    <text evidence="2">The sequence shown here is derived from an EMBL/GenBank/DDBJ whole genome shotgun (WGS) entry which is preliminary data.</text>
</comment>
<evidence type="ECO:0000313" key="2">
    <source>
        <dbReference type="EMBL" id="CAL4104906.1"/>
    </source>
</evidence>
<sequence length="211" mass="25049">RILQFCVYICMCLHSCILLSRSICIFFLYSVLLHYIVFPFSVMVLSFGFVLCDFGILFLSLVWVFCDYFGSRFCCTYSGNYFYLGYIGSYFCFGYSNGYFFLVLLVYTFFHFVFCYCLYHRCSHFYTLSFPLFFSHFPFLFPFVGAHILHISTSDLSVAFVHSFRFFPSSNILHRNVVYIVYILCGVLSFSSRISHMFLHFLHFHSISRHF</sequence>
<feature type="transmembrane region" description="Helical" evidence="1">
    <location>
        <begin position="172"/>
        <end position="190"/>
    </location>
</feature>
<evidence type="ECO:0000256" key="1">
    <source>
        <dbReference type="SAM" id="Phobius"/>
    </source>
</evidence>